<organism evidence="1 2">
    <name type="scientific">Arcobacter roscoffensis</name>
    <dbReference type="NCBI Taxonomy" id="2961520"/>
    <lineage>
        <taxon>Bacteria</taxon>
        <taxon>Pseudomonadati</taxon>
        <taxon>Campylobacterota</taxon>
        <taxon>Epsilonproteobacteria</taxon>
        <taxon>Campylobacterales</taxon>
        <taxon>Arcobacteraceae</taxon>
        <taxon>Arcobacter</taxon>
    </lineage>
</organism>
<dbReference type="Gene3D" id="3.30.70.120">
    <property type="match status" value="1"/>
</dbReference>
<dbReference type="SUPFAM" id="SSF54913">
    <property type="entry name" value="GlnB-like"/>
    <property type="match status" value="1"/>
</dbReference>
<dbReference type="Pfam" id="PF00543">
    <property type="entry name" value="P-II"/>
    <property type="match status" value="1"/>
</dbReference>
<reference evidence="1" key="1">
    <citation type="submission" date="2022-07" db="EMBL/GenBank/DDBJ databases">
        <title>Arcobacter roscoffensis sp. nov., a marine bacterium isolated from coastal seawater collected from Roscoff, France.</title>
        <authorList>
            <person name="Pascual J."/>
            <person name="Lepeaux C."/>
            <person name="Methner A."/>
            <person name="Overmann J."/>
        </authorList>
    </citation>
    <scope>NUCLEOTIDE SEQUENCE</scope>
    <source>
        <strain evidence="1">ARW1-2F2</strain>
    </source>
</reference>
<gene>
    <name evidence="1" type="ORF">NJU99_02420</name>
</gene>
<evidence type="ECO:0000313" key="2">
    <source>
        <dbReference type="Proteomes" id="UP001060012"/>
    </source>
</evidence>
<keyword evidence="2" id="KW-1185">Reference proteome</keyword>
<accession>A0ABY5E5F1</accession>
<sequence length="96" mass="11231">MKKMKKIEIVLESVYTNKLLELFRKNGITRYTIIKDIEGNGEHGLRQADEVTDVFSNNYIFTVCDEQVFLNTKEDIRSFSKKYSGKCIVSDVMWLL</sequence>
<name>A0ABY5E5F1_9BACT</name>
<proteinExistence type="predicted"/>
<protein>
    <recommendedName>
        <fullName evidence="3">Transcriptional regulator</fullName>
    </recommendedName>
</protein>
<dbReference type="Proteomes" id="UP001060012">
    <property type="component" value="Chromosome"/>
</dbReference>
<dbReference type="RefSeq" id="WP_254577145.1">
    <property type="nucleotide sequence ID" value="NZ_CP100595.1"/>
</dbReference>
<dbReference type="InterPro" id="IPR002187">
    <property type="entry name" value="N-reg_PII"/>
</dbReference>
<evidence type="ECO:0008006" key="3">
    <source>
        <dbReference type="Google" id="ProtNLM"/>
    </source>
</evidence>
<dbReference type="EMBL" id="CP100595">
    <property type="protein sequence ID" value="UTJ06966.1"/>
    <property type="molecule type" value="Genomic_DNA"/>
</dbReference>
<evidence type="ECO:0000313" key="1">
    <source>
        <dbReference type="EMBL" id="UTJ06966.1"/>
    </source>
</evidence>
<dbReference type="InterPro" id="IPR015867">
    <property type="entry name" value="N-reg_PII/ATP_PRibTrfase_C"/>
</dbReference>
<dbReference type="InterPro" id="IPR011322">
    <property type="entry name" value="N-reg_PII-like_a/b"/>
</dbReference>